<sequence length="196" mass="22176">MPRHWLSLAVFAALTLAVVLLWESPPTDLLGAPAEPAPAATYPSIYLTGVEVVQFDEQGTVNYRFNAERSDHFQRKPGRQTAGDYTEITTPYFIFYNNEGPPRYVRAREGHTDALGQVITLTQDVRVWQKNVDEQLQSELTTPKLVVRPDDQYAETDKPVRMLGADGEVDAIGMKAYFDQDRIELLSRVRGVHEPR</sequence>
<dbReference type="OrthoDB" id="5733457at2"/>
<keyword evidence="2 6" id="KW-0997">Cell inner membrane</keyword>
<accession>A0A545TSI4</accession>
<dbReference type="PANTHER" id="PTHR37481">
    <property type="entry name" value="LIPOPOLYSACCHARIDE EXPORT SYSTEM PROTEIN LPTC"/>
    <property type="match status" value="1"/>
</dbReference>
<evidence type="ECO:0000256" key="1">
    <source>
        <dbReference type="ARBA" id="ARBA00022475"/>
    </source>
</evidence>
<dbReference type="GO" id="GO:0015221">
    <property type="term" value="F:lipopolysaccharide transmembrane transporter activity"/>
    <property type="evidence" value="ECO:0007669"/>
    <property type="project" value="InterPro"/>
</dbReference>
<evidence type="ECO:0000256" key="6">
    <source>
        <dbReference type="HAMAP-Rule" id="MF_01915"/>
    </source>
</evidence>
<evidence type="ECO:0000256" key="3">
    <source>
        <dbReference type="ARBA" id="ARBA00022692"/>
    </source>
</evidence>
<keyword evidence="8" id="KW-1185">Reference proteome</keyword>
<evidence type="ECO:0000256" key="5">
    <source>
        <dbReference type="ARBA" id="ARBA00023136"/>
    </source>
</evidence>
<keyword evidence="4 6" id="KW-1133">Transmembrane helix</keyword>
<protein>
    <recommendedName>
        <fullName evidence="6">Lipopolysaccharide export system protein LptC</fullName>
    </recommendedName>
</protein>
<dbReference type="Pfam" id="PF06835">
    <property type="entry name" value="LptC"/>
    <property type="match status" value="1"/>
</dbReference>
<comment type="subcellular location">
    <subcellularLocation>
        <location evidence="6">Cell inner membrane</location>
        <topology evidence="6">Single-pass membrane protein</topology>
    </subcellularLocation>
</comment>
<keyword evidence="3 6" id="KW-0812">Transmembrane</keyword>
<evidence type="ECO:0000313" key="8">
    <source>
        <dbReference type="Proteomes" id="UP000319732"/>
    </source>
</evidence>
<dbReference type="EMBL" id="VHSG01000010">
    <property type="protein sequence ID" value="TQV80176.1"/>
    <property type="molecule type" value="Genomic_DNA"/>
</dbReference>
<comment type="caution">
    <text evidence="7">The sequence shown here is derived from an EMBL/GenBank/DDBJ whole genome shotgun (WGS) entry which is preliminary data.</text>
</comment>
<dbReference type="GO" id="GO:0030288">
    <property type="term" value="C:outer membrane-bounded periplasmic space"/>
    <property type="evidence" value="ECO:0007669"/>
    <property type="project" value="TreeGrafter"/>
</dbReference>
<organism evidence="7 8">
    <name type="scientific">Exilibacterium tricleocarpae</name>
    <dbReference type="NCBI Taxonomy" id="2591008"/>
    <lineage>
        <taxon>Bacteria</taxon>
        <taxon>Pseudomonadati</taxon>
        <taxon>Pseudomonadota</taxon>
        <taxon>Gammaproteobacteria</taxon>
        <taxon>Cellvibrionales</taxon>
        <taxon>Cellvibrionaceae</taxon>
        <taxon>Exilibacterium</taxon>
    </lineage>
</organism>
<dbReference type="RefSeq" id="WP_142904275.1">
    <property type="nucleotide sequence ID" value="NZ_ML660092.1"/>
</dbReference>
<keyword evidence="1 6" id="KW-1003">Cell membrane</keyword>
<dbReference type="PANTHER" id="PTHR37481:SF1">
    <property type="entry name" value="LIPOPOLYSACCHARIDE EXPORT SYSTEM PROTEIN LPTC"/>
    <property type="match status" value="1"/>
</dbReference>
<dbReference type="HAMAP" id="MF_01915">
    <property type="entry name" value="LPS_assembly_LptC"/>
    <property type="match status" value="1"/>
</dbReference>
<dbReference type="NCBIfam" id="TIGR04409">
    <property type="entry name" value="LptC_YrbK"/>
    <property type="match status" value="1"/>
</dbReference>
<evidence type="ECO:0000313" key="7">
    <source>
        <dbReference type="EMBL" id="TQV80176.1"/>
    </source>
</evidence>
<dbReference type="GO" id="GO:0005886">
    <property type="term" value="C:plasma membrane"/>
    <property type="evidence" value="ECO:0007669"/>
    <property type="project" value="UniProtKB-SubCell"/>
</dbReference>
<gene>
    <name evidence="6 7" type="primary">lptC</name>
    <name evidence="7" type="ORF">FKG94_10955</name>
</gene>
<dbReference type="GO" id="GO:0017089">
    <property type="term" value="F:glycolipid transfer activity"/>
    <property type="evidence" value="ECO:0007669"/>
    <property type="project" value="TreeGrafter"/>
</dbReference>
<comment type="subunit">
    <text evidence="6">Component of the lipopolysaccharide transport and assembly complex. Interacts with LptA and the LptBFG transporter complex.</text>
</comment>
<dbReference type="Proteomes" id="UP000319732">
    <property type="component" value="Unassembled WGS sequence"/>
</dbReference>
<evidence type="ECO:0000256" key="2">
    <source>
        <dbReference type="ARBA" id="ARBA00022519"/>
    </source>
</evidence>
<proteinExistence type="inferred from homology"/>
<dbReference type="AlphaFoldDB" id="A0A545TSI4"/>
<name>A0A545TSI4_9GAMM</name>
<dbReference type="Gene3D" id="2.60.450.10">
    <property type="entry name" value="Lipopolysaccharide (LPS) transport protein A like domain"/>
    <property type="match status" value="1"/>
</dbReference>
<comment type="similarity">
    <text evidence="6">Belongs to the LptC family.</text>
</comment>
<dbReference type="InterPro" id="IPR010664">
    <property type="entry name" value="LipoPS_assembly_LptC-rel"/>
</dbReference>
<dbReference type="GO" id="GO:0043165">
    <property type="term" value="P:Gram-negative-bacterium-type cell outer membrane assembly"/>
    <property type="evidence" value="ECO:0007669"/>
    <property type="project" value="UniProtKB-UniRule"/>
</dbReference>
<evidence type="ECO:0000256" key="4">
    <source>
        <dbReference type="ARBA" id="ARBA00022989"/>
    </source>
</evidence>
<dbReference type="InterPro" id="IPR052363">
    <property type="entry name" value="LPS_export_LptC"/>
</dbReference>
<keyword evidence="5 6" id="KW-0472">Membrane</keyword>
<dbReference type="InterPro" id="IPR026265">
    <property type="entry name" value="LptC"/>
</dbReference>
<reference evidence="7 8" key="1">
    <citation type="submission" date="2019-06" db="EMBL/GenBank/DDBJ databases">
        <title>Whole genome sequence for Cellvibrionaceae sp. R142.</title>
        <authorList>
            <person name="Wang G."/>
        </authorList>
    </citation>
    <scope>NUCLEOTIDE SEQUENCE [LARGE SCALE GENOMIC DNA]</scope>
    <source>
        <strain evidence="7 8">R142</strain>
    </source>
</reference>
<comment type="function">
    <text evidence="6">Involved in the assembly of lipopolysaccharide (LPS). Required for the translocation of LPS from the inner membrane to the outer membrane. Facilitates the transfer of LPS from the inner membrane to the periplasmic protein LptA. Could be a docking site for LptA.</text>
</comment>